<dbReference type="InterPro" id="IPR002146">
    <property type="entry name" value="ATP_synth_b/b'su_bac/chlpt"/>
</dbReference>
<dbReference type="GO" id="GO:0046961">
    <property type="term" value="F:proton-transporting ATPase activity, rotational mechanism"/>
    <property type="evidence" value="ECO:0007669"/>
    <property type="project" value="TreeGrafter"/>
</dbReference>
<evidence type="ECO:0000313" key="19">
    <source>
        <dbReference type="Proteomes" id="UP000254266"/>
    </source>
</evidence>
<dbReference type="SUPFAM" id="SSF81573">
    <property type="entry name" value="F1F0 ATP synthase subunit B, membrane domain"/>
    <property type="match status" value="1"/>
</dbReference>
<dbReference type="Pfam" id="PF00430">
    <property type="entry name" value="ATP-synt_B"/>
    <property type="match status" value="1"/>
</dbReference>
<gene>
    <name evidence="16" type="primary">atpF</name>
    <name evidence="18" type="ORF">DIZ80_10610</name>
</gene>
<dbReference type="CDD" id="cd06503">
    <property type="entry name" value="ATP-synt_Fo_b"/>
    <property type="match status" value="1"/>
</dbReference>
<dbReference type="PANTHER" id="PTHR33445:SF1">
    <property type="entry name" value="ATP SYNTHASE SUBUNIT B"/>
    <property type="match status" value="1"/>
</dbReference>
<dbReference type="FunFam" id="1.20.5.620:FF:000001">
    <property type="entry name" value="ATP synthase subunit b"/>
    <property type="match status" value="1"/>
</dbReference>
<comment type="subcellular location">
    <subcellularLocation>
        <location evidence="16">Cell membrane</location>
        <topology evidence="16">Single-pass membrane protein</topology>
    </subcellularLocation>
    <subcellularLocation>
        <location evidence="15">Endomembrane system</location>
        <topology evidence="15">Single-pass membrane protein</topology>
    </subcellularLocation>
</comment>
<comment type="function">
    <text evidence="13">Component of the F(0) channel, it forms part of the peripheral stalk, linking F(1) to F(0). The b'-subunit is a diverged and duplicated form of b found in plants and photosynthetic bacteria.</text>
</comment>
<comment type="similarity">
    <text evidence="1 16 17">Belongs to the ATPase B chain family.</text>
</comment>
<evidence type="ECO:0000256" key="14">
    <source>
        <dbReference type="ARBA" id="ARBA00026054"/>
    </source>
</evidence>
<keyword evidence="2 16" id="KW-0813">Transport</keyword>
<evidence type="ECO:0000256" key="9">
    <source>
        <dbReference type="ARBA" id="ARBA00023065"/>
    </source>
</evidence>
<keyword evidence="5 16" id="KW-0138">CF(0)</keyword>
<dbReference type="GO" id="GO:0012505">
    <property type="term" value="C:endomembrane system"/>
    <property type="evidence" value="ECO:0007669"/>
    <property type="project" value="UniProtKB-SubCell"/>
</dbReference>
<comment type="caution">
    <text evidence="18">The sequence shown here is derived from an EMBL/GenBank/DDBJ whole genome shotgun (WGS) entry which is preliminary data.</text>
</comment>
<evidence type="ECO:0000256" key="3">
    <source>
        <dbReference type="ARBA" id="ARBA00022475"/>
    </source>
</evidence>
<evidence type="ECO:0000256" key="10">
    <source>
        <dbReference type="ARBA" id="ARBA00023136"/>
    </source>
</evidence>
<evidence type="ECO:0000256" key="15">
    <source>
        <dbReference type="ARBA" id="ARBA00037847"/>
    </source>
</evidence>
<comment type="function">
    <text evidence="12 16">F(1)F(0) ATP synthase produces ATP from ADP in the presence of a proton or sodium gradient. F-type ATPases consist of two structural domains, F(1) containing the extramembraneous catalytic core and F(0) containing the membrane proton channel, linked together by a central stalk and a peripheral stalk. During catalysis, ATP synthesis in the catalytic domain of F(1) is coupled via a rotary mechanism of the central stalk subunits to proton translocation.</text>
</comment>
<dbReference type="GO" id="GO:0005886">
    <property type="term" value="C:plasma membrane"/>
    <property type="evidence" value="ECO:0007669"/>
    <property type="project" value="UniProtKB-SubCell"/>
</dbReference>
<evidence type="ECO:0000256" key="6">
    <source>
        <dbReference type="ARBA" id="ARBA00022692"/>
    </source>
</evidence>
<proteinExistence type="inferred from homology"/>
<keyword evidence="4" id="KW-0997">Cell inner membrane</keyword>
<keyword evidence="9 16" id="KW-0406">Ion transport</keyword>
<evidence type="ECO:0000256" key="1">
    <source>
        <dbReference type="ARBA" id="ARBA00005513"/>
    </source>
</evidence>
<evidence type="ECO:0000256" key="2">
    <source>
        <dbReference type="ARBA" id="ARBA00022448"/>
    </source>
</evidence>
<dbReference type="PANTHER" id="PTHR33445">
    <property type="entry name" value="ATP SYNTHASE SUBUNIT B', CHLOROPLASTIC"/>
    <property type="match status" value="1"/>
</dbReference>
<evidence type="ECO:0000256" key="4">
    <source>
        <dbReference type="ARBA" id="ARBA00022519"/>
    </source>
</evidence>
<accession>A0A370DCS8</accession>
<reference evidence="18 19" key="1">
    <citation type="journal article" date="2018" name="ISME J.">
        <title>Endosymbiont genomes yield clues of tubeworm success.</title>
        <authorList>
            <person name="Li Y."/>
            <person name="Liles M.R."/>
            <person name="Halanych K.M."/>
        </authorList>
    </citation>
    <scope>NUCLEOTIDE SEQUENCE [LARGE SCALE GENOMIC DNA]</scope>
    <source>
        <strain evidence="18">A1464</strain>
    </source>
</reference>
<evidence type="ECO:0000256" key="7">
    <source>
        <dbReference type="ARBA" id="ARBA00022781"/>
    </source>
</evidence>
<dbReference type="GO" id="GO:0046933">
    <property type="term" value="F:proton-transporting ATP synthase activity, rotational mechanism"/>
    <property type="evidence" value="ECO:0007669"/>
    <property type="project" value="UniProtKB-UniRule"/>
</dbReference>
<evidence type="ECO:0000256" key="13">
    <source>
        <dbReference type="ARBA" id="ARBA00025614"/>
    </source>
</evidence>
<sequence length="156" mass="17167">MNINATLIGQSIAFFVFVWFVMKYVWPPLIAALDERKKTIADGLAAAERGQHEQELAEKAAEKHIREAKNQASDIVTQAQKRASEIVEEAKDTAKEEAGRVKTAAEAEIDQEINRAKEALRQQVAGIAMAGAAKVLNREVNESAHSEIVDDMIAQI</sequence>
<protein>
    <recommendedName>
        <fullName evidence="16">ATP synthase subunit b</fullName>
    </recommendedName>
    <alternativeName>
        <fullName evidence="16">ATP synthase F(0) sector subunit b</fullName>
    </alternativeName>
    <alternativeName>
        <fullName evidence="16">ATPase subunit I</fullName>
    </alternativeName>
    <alternativeName>
        <fullName evidence="16">F-type ATPase subunit b</fullName>
        <shortName evidence="16">F-ATPase subunit b</shortName>
    </alternativeName>
</protein>
<keyword evidence="10 16" id="KW-0472">Membrane</keyword>
<evidence type="ECO:0000313" key="18">
    <source>
        <dbReference type="EMBL" id="RDH82722.1"/>
    </source>
</evidence>
<keyword evidence="8 16" id="KW-1133">Transmembrane helix</keyword>
<evidence type="ECO:0000256" key="11">
    <source>
        <dbReference type="ARBA" id="ARBA00023310"/>
    </source>
</evidence>
<dbReference type="Gene3D" id="1.20.5.620">
    <property type="entry name" value="F1F0 ATP synthase subunit B, membrane domain"/>
    <property type="match status" value="1"/>
</dbReference>
<dbReference type="HAMAP" id="MF_01398">
    <property type="entry name" value="ATP_synth_b_bprime"/>
    <property type="match status" value="1"/>
</dbReference>
<evidence type="ECO:0000256" key="8">
    <source>
        <dbReference type="ARBA" id="ARBA00022989"/>
    </source>
</evidence>
<evidence type="ECO:0000256" key="5">
    <source>
        <dbReference type="ARBA" id="ARBA00022547"/>
    </source>
</evidence>
<organism evidence="18 19">
    <name type="scientific">endosymbiont of Galathealinum brachiosum</name>
    <dbReference type="NCBI Taxonomy" id="2200906"/>
    <lineage>
        <taxon>Bacteria</taxon>
        <taxon>Pseudomonadati</taxon>
        <taxon>Pseudomonadota</taxon>
        <taxon>Gammaproteobacteria</taxon>
        <taxon>sulfur-oxidizing symbionts</taxon>
    </lineage>
</organism>
<comment type="subunit">
    <text evidence="14">F-type ATPases have 2 components, F(1) - the catalytic core - and F(0) - the membrane proton channel. F(1) has five subunits: alpha(3), beta(3), gamma(1), delta(1), epsilon(1). F(0) has four main subunits: a(1), b(2) and c(10-14). The alpha and beta chains form an alternating ring which encloses part of the gamma chain. F(1) is attached to F(0) by a central stalk formed by the gamma and epsilon chains, while a peripheral stalk is formed by the delta and b chains.</text>
</comment>
<feature type="transmembrane region" description="Helical" evidence="16">
    <location>
        <begin position="6"/>
        <end position="26"/>
    </location>
</feature>
<dbReference type="EMBL" id="QFXC01000011">
    <property type="protein sequence ID" value="RDH82722.1"/>
    <property type="molecule type" value="Genomic_DNA"/>
</dbReference>
<evidence type="ECO:0000256" key="12">
    <source>
        <dbReference type="ARBA" id="ARBA00025198"/>
    </source>
</evidence>
<dbReference type="Proteomes" id="UP000254266">
    <property type="component" value="Unassembled WGS sequence"/>
</dbReference>
<keyword evidence="6 16" id="KW-0812">Transmembrane</keyword>
<keyword evidence="3 16" id="KW-1003">Cell membrane</keyword>
<dbReference type="InterPro" id="IPR050059">
    <property type="entry name" value="ATP_synthase_B_chain"/>
</dbReference>
<keyword evidence="11 16" id="KW-0066">ATP synthesis</keyword>
<dbReference type="InterPro" id="IPR005864">
    <property type="entry name" value="ATP_synth_F0_bsu_bac"/>
</dbReference>
<comment type="subunit">
    <text evidence="16">F-type ATPases have 2 components, F(1) - the catalytic core - and F(0) - the membrane proton channel. F(1) has five subunits: alpha(3), beta(3), gamma(1), delta(1), epsilon(1). F(0) has three main subunits: a(1), b(2) and c(10-14). The alpha and beta chains form an alternating ring which encloses part of the gamma chain. F(1) is attached to F(0) by a central stalk formed by the gamma and epsilon chains, while a peripheral stalk is formed by the delta and b chains.</text>
</comment>
<name>A0A370DCS8_9GAMM</name>
<dbReference type="GO" id="GO:0045259">
    <property type="term" value="C:proton-transporting ATP synthase complex"/>
    <property type="evidence" value="ECO:0007669"/>
    <property type="project" value="UniProtKB-KW"/>
</dbReference>
<dbReference type="AlphaFoldDB" id="A0A370DCS8"/>
<evidence type="ECO:0000256" key="16">
    <source>
        <dbReference type="HAMAP-Rule" id="MF_01398"/>
    </source>
</evidence>
<dbReference type="NCBIfam" id="TIGR01144">
    <property type="entry name" value="ATP_synt_b"/>
    <property type="match status" value="1"/>
</dbReference>
<keyword evidence="7 16" id="KW-0375">Hydrogen ion transport</keyword>
<evidence type="ECO:0000256" key="17">
    <source>
        <dbReference type="RuleBase" id="RU003848"/>
    </source>
</evidence>
<dbReference type="NCBIfam" id="NF004411">
    <property type="entry name" value="PRK05759.1-2"/>
    <property type="match status" value="1"/>
</dbReference>
<dbReference type="InterPro" id="IPR028987">
    <property type="entry name" value="ATP_synth_B-like_membr_sf"/>
</dbReference>
<keyword evidence="19" id="KW-1185">Reference proteome</keyword>